<organism evidence="2 3">
    <name type="scientific">Exophiala sideris</name>
    <dbReference type="NCBI Taxonomy" id="1016849"/>
    <lineage>
        <taxon>Eukaryota</taxon>
        <taxon>Fungi</taxon>
        <taxon>Dikarya</taxon>
        <taxon>Ascomycota</taxon>
        <taxon>Pezizomycotina</taxon>
        <taxon>Eurotiomycetes</taxon>
        <taxon>Chaetothyriomycetidae</taxon>
        <taxon>Chaetothyriales</taxon>
        <taxon>Herpotrichiellaceae</taxon>
        <taxon>Exophiala</taxon>
    </lineage>
</organism>
<gene>
    <name evidence="2" type="ORF">LTR69_008526</name>
</gene>
<evidence type="ECO:0008006" key="4">
    <source>
        <dbReference type="Google" id="ProtNLM"/>
    </source>
</evidence>
<dbReference type="EMBL" id="JAVRRF010000021">
    <property type="protein sequence ID" value="KAK5054958.1"/>
    <property type="molecule type" value="Genomic_DNA"/>
</dbReference>
<comment type="caution">
    <text evidence="2">The sequence shown here is derived from an EMBL/GenBank/DDBJ whole genome shotgun (WGS) entry which is preliminary data.</text>
</comment>
<keyword evidence="3" id="KW-1185">Reference proteome</keyword>
<dbReference type="Proteomes" id="UP001345691">
    <property type="component" value="Unassembled WGS sequence"/>
</dbReference>
<proteinExistence type="predicted"/>
<protein>
    <recommendedName>
        <fullName evidence="4">Hyphally-regulated cell wall protein N-terminal domain-containing protein</fullName>
    </recommendedName>
</protein>
<feature type="compositionally biased region" description="Low complexity" evidence="1">
    <location>
        <begin position="184"/>
        <end position="195"/>
    </location>
</feature>
<evidence type="ECO:0000313" key="2">
    <source>
        <dbReference type="EMBL" id="KAK5054958.1"/>
    </source>
</evidence>
<name>A0ABR0J4H3_9EURO</name>
<evidence type="ECO:0000256" key="1">
    <source>
        <dbReference type="SAM" id="MobiDB-lite"/>
    </source>
</evidence>
<evidence type="ECO:0000313" key="3">
    <source>
        <dbReference type="Proteomes" id="UP001345691"/>
    </source>
</evidence>
<feature type="region of interest" description="Disordered" evidence="1">
    <location>
        <begin position="142"/>
        <end position="195"/>
    </location>
</feature>
<reference evidence="2 3" key="1">
    <citation type="submission" date="2023-08" db="EMBL/GenBank/DDBJ databases">
        <title>Black Yeasts Isolated from many extreme environments.</title>
        <authorList>
            <person name="Coleine C."/>
            <person name="Stajich J.E."/>
            <person name="Selbmann L."/>
        </authorList>
    </citation>
    <scope>NUCLEOTIDE SEQUENCE [LARGE SCALE GENOMIC DNA]</scope>
    <source>
        <strain evidence="2 3">CCFEE 6328</strain>
    </source>
</reference>
<accession>A0ABR0J4H3</accession>
<feature type="compositionally biased region" description="Low complexity" evidence="1">
    <location>
        <begin position="142"/>
        <end position="174"/>
    </location>
</feature>
<sequence>MFILRADTDVADYDGSYVIGANGVLKLNATSSTATQFMLDSELHLIDLAGDSAALYADSPGYVELVYQAWIVSQGLQNLTCSFSSSCEMSCMTDPGINQLLECYGTVYLSDGTPLGGCASISLRAERVPQVFTSSTSSYNTTTLSATTNTRQSSATSSPMSVRSTSSLSFNSSSTVQRSTDPVSPTTASLISTTTSMSITKTTSTTTQSTPSGTCTWAPSQSFILMTPDFADTLIVGNGEDALGTLTADTDDYTGFVFPASSPEQLTIFTGEGGEGDSGSIANIVSSTASDAVDVKASLQQMQGTYCHARLSDLTVKYHAMVAAYPF</sequence>